<keyword evidence="2" id="KW-0479">Metal-binding</keyword>
<dbReference type="GeneID" id="105020055"/>
<keyword evidence="2" id="KW-0460">Magnesium</keyword>
<reference evidence="5 6" key="1">
    <citation type="submission" date="2020-02" db="EMBL/GenBank/DDBJ databases">
        <title>Esox lucius (northern pike) genome, fEsoLuc1, primary haplotype.</title>
        <authorList>
            <person name="Myers G."/>
            <person name="Karagic N."/>
            <person name="Meyer A."/>
            <person name="Pippel M."/>
            <person name="Reichard M."/>
            <person name="Winkler S."/>
            <person name="Tracey A."/>
            <person name="Sims Y."/>
            <person name="Howe K."/>
            <person name="Rhie A."/>
            <person name="Formenti G."/>
            <person name="Durbin R."/>
            <person name="Fedrigo O."/>
            <person name="Jarvis E.D."/>
        </authorList>
    </citation>
    <scope>NUCLEOTIDE SEQUENCE [LARGE SCALE GENOMIC DNA]</scope>
</reference>
<protein>
    <recommendedName>
        <fullName evidence="7">ADP-ribosylhydrolase like 1</fullName>
    </recommendedName>
</protein>
<evidence type="ECO:0000256" key="2">
    <source>
        <dbReference type="PIRSR" id="PIRSR605502-1"/>
    </source>
</evidence>
<dbReference type="PANTHER" id="PTHR16222">
    <property type="entry name" value="ADP-RIBOSYLGLYCOHYDROLASE"/>
    <property type="match status" value="1"/>
</dbReference>
<feature type="compositionally biased region" description="Polar residues" evidence="4">
    <location>
        <begin position="976"/>
        <end position="1041"/>
    </location>
</feature>
<dbReference type="GeneTree" id="ENSGT00530000063627"/>
<organism evidence="5 6">
    <name type="scientific">Esox lucius</name>
    <name type="common">Northern pike</name>
    <dbReference type="NCBI Taxonomy" id="8010"/>
    <lineage>
        <taxon>Eukaryota</taxon>
        <taxon>Metazoa</taxon>
        <taxon>Chordata</taxon>
        <taxon>Craniata</taxon>
        <taxon>Vertebrata</taxon>
        <taxon>Euteleostomi</taxon>
        <taxon>Actinopterygii</taxon>
        <taxon>Neopterygii</taxon>
        <taxon>Teleostei</taxon>
        <taxon>Protacanthopterygii</taxon>
        <taxon>Esociformes</taxon>
        <taxon>Esocidae</taxon>
        <taxon>Esox</taxon>
    </lineage>
</organism>
<evidence type="ECO:0000256" key="3">
    <source>
        <dbReference type="SAM" id="Coils"/>
    </source>
</evidence>
<feature type="region of interest" description="Disordered" evidence="4">
    <location>
        <begin position="618"/>
        <end position="693"/>
    </location>
</feature>
<accession>A0AAY5K9J0</accession>
<feature type="compositionally biased region" description="Polar residues" evidence="4">
    <location>
        <begin position="886"/>
        <end position="896"/>
    </location>
</feature>
<dbReference type="Ensembl" id="ENSELUT00000095749.1">
    <property type="protein sequence ID" value="ENSELUP00000085864.1"/>
    <property type="gene ID" value="ENSELUG00000038342.1"/>
</dbReference>
<feature type="compositionally biased region" description="Polar residues" evidence="4">
    <location>
        <begin position="1048"/>
        <end position="1059"/>
    </location>
</feature>
<feature type="compositionally biased region" description="Basic and acidic residues" evidence="4">
    <location>
        <begin position="766"/>
        <end position="775"/>
    </location>
</feature>
<evidence type="ECO:0008006" key="7">
    <source>
        <dbReference type="Google" id="ProtNLM"/>
    </source>
</evidence>
<evidence type="ECO:0000256" key="4">
    <source>
        <dbReference type="SAM" id="MobiDB-lite"/>
    </source>
</evidence>
<dbReference type="Pfam" id="PF03747">
    <property type="entry name" value="ADP_ribosyl_GH"/>
    <property type="match status" value="1"/>
</dbReference>
<feature type="compositionally biased region" description="Polar residues" evidence="4">
    <location>
        <begin position="868"/>
        <end position="878"/>
    </location>
</feature>
<feature type="compositionally biased region" description="Polar residues" evidence="4">
    <location>
        <begin position="657"/>
        <end position="676"/>
    </location>
</feature>
<dbReference type="RefSeq" id="XP_028972717.2">
    <property type="nucleotide sequence ID" value="XM_029116884.2"/>
</dbReference>
<evidence type="ECO:0000256" key="1">
    <source>
        <dbReference type="ARBA" id="ARBA00010702"/>
    </source>
</evidence>
<dbReference type="GO" id="GO:0046872">
    <property type="term" value="F:metal ion binding"/>
    <property type="evidence" value="ECO:0007669"/>
    <property type="project" value="UniProtKB-KW"/>
</dbReference>
<comment type="similarity">
    <text evidence="1">Belongs to the ADP-ribosylglycohydrolase family.</text>
</comment>
<dbReference type="InterPro" id="IPR005502">
    <property type="entry name" value="Ribosyl_crysJ1"/>
</dbReference>
<reference evidence="5" key="2">
    <citation type="submission" date="2025-08" db="UniProtKB">
        <authorList>
            <consortium name="Ensembl"/>
        </authorList>
    </citation>
    <scope>IDENTIFICATION</scope>
</reference>
<sequence length="1249" mass="136130">MEKFQAGMVLGGVGDALGCRKGQWDSCTSGSQIQEELASLGGLEALKLDPENWPLSDGALMHMTTAEALVTDYWCLEDLYRELVRVYVEAMASLQGRPPDPATVEGCAHLKPNNFLLAWHTPFNEKGSGFGAATKAMCVGMRYWQPDRLDNLVEVSIETGRMTHNHPTGFLGSLTTALFASYAVQGKPLVTWGRDLMKVLTKAEEYCRKTIRHMAEYQEKWFYFEAKWQFYLEERGIEEEGQNKPTFPDTYSADDTEKIYKRWSSEGRAGRRGHDAPMIAYDALLASGSDWTQLCRRAMFHGGESSATGQIAGCLYGLLYGLSQVPAGLYQDVDRRARLEELGAELYRAASADRSTEKAGGAAPGQKAHSLPVDTSTLRKLVWDRTTRPEFRGVLESLLHYLTQDLPSRTPTARSPKRVGTEVPQVGRCGGRPTGGSVSRRLTSFQLLQVKFLRNTPKPPLTHRREVGALSLSSRRGGGGGSQSQGRGPTSRQEEGCSTRTGCVMRKGNIVKDVVARFTAAEQRERGGATPGGGSTEGPIKKLKQIGKGLLLSAIMDKFETMATVHRISEMSCLKKSSPVKIGVTEGCVKELVNRQEEVGQQGSGQLVKGQSLTNHQLTGKSLGQHGRRNPSGMQGGDGESEKTVASQNDSPKKITGNYQNTKVKAQSAANNQVKSSDNEPKPAGQIQVSGKELKLQGLDQHVKKLRTNQEEAKNQVLDQIQEMHGSESEKELTIQGQEVDVETSMGQKVTASGEENPDPVQHSNPSDRESKVQQEVKVQVSDDELNVQSFGTDLRHGQVELLCSAAEEEWFSSEPRSELAKVEALQGTYLPTLFPCPPVLVLASSVDPPTQPPSVPSKTKTLREPLQIQSPSASSKTKTLEDPPQIQSPSAPSKTKTLEDPPQIQSPAAPSKTKTLEDPPQIQSPSAPSKTKTLEDPLQIQSPSAPFKTKTLAEPPQIQSPSAPSKIQTLGDPPQIQSPSAPFKTNTLTEPPQIQSPSAPSKIQTPGDQPQIQSPSAPFKTNTLTEPPQIQSPSAPSKIQTLGEPPQIQQNSGSGSKTRTLDDPLLSCTLRKPFVDPLQPCSSQKDKLRYPIPLFYEAPPSEQSQFCNTSLPTPLSECTTADIKVTPLTSDLTTPDLKHCLLPSSPTTSNQESCLLGAAKLEVNIPMTMQSQKGEVTCHKGEEGGSGVISHQDVDVVIAMHGSRISEHGRPATEREKQPKYRTLNYGEPSVKLSYKPKIIRFTDTFNF</sequence>
<dbReference type="Gene3D" id="1.10.4080.10">
    <property type="entry name" value="ADP-ribosylation/Crystallin J1"/>
    <property type="match status" value="1"/>
</dbReference>
<evidence type="ECO:0000313" key="5">
    <source>
        <dbReference type="Ensembl" id="ENSELUP00000085864.1"/>
    </source>
</evidence>
<feature type="binding site" evidence="2">
    <location>
        <position position="57"/>
    </location>
    <ligand>
        <name>Mg(2+)</name>
        <dbReference type="ChEBI" id="CHEBI:18420"/>
        <label>1</label>
    </ligand>
</feature>
<keyword evidence="3" id="KW-0175">Coiled coil</keyword>
<feature type="compositionally biased region" description="Polar residues" evidence="4">
    <location>
        <begin position="922"/>
        <end position="932"/>
    </location>
</feature>
<feature type="region of interest" description="Disordered" evidence="4">
    <location>
        <begin position="744"/>
        <end position="778"/>
    </location>
</feature>
<dbReference type="FunFam" id="1.10.4080.10:FF:000002">
    <property type="entry name" value="ADP-ribosylarginine hydrolase isoform X1"/>
    <property type="match status" value="1"/>
</dbReference>
<evidence type="ECO:0000313" key="6">
    <source>
        <dbReference type="Proteomes" id="UP000265140"/>
    </source>
</evidence>
<dbReference type="PANTHER" id="PTHR16222:SF23">
    <property type="entry name" value="INACTIVE ADP-RIBOSYLTRANSFERASE ARH2"/>
    <property type="match status" value="1"/>
</dbReference>
<keyword evidence="6" id="KW-1185">Reference proteome</keyword>
<feature type="binding site" evidence="2">
    <location>
        <position position="56"/>
    </location>
    <ligand>
        <name>Mg(2+)</name>
        <dbReference type="ChEBI" id="CHEBI:18420"/>
        <label>1</label>
    </ligand>
</feature>
<comment type="cofactor">
    <cofactor evidence="2">
        <name>Mg(2+)</name>
        <dbReference type="ChEBI" id="CHEBI:18420"/>
    </cofactor>
    <text evidence="2">Binds 2 magnesium ions per subunit.</text>
</comment>
<dbReference type="SUPFAM" id="SSF101478">
    <property type="entry name" value="ADP-ribosylglycohydrolase"/>
    <property type="match status" value="1"/>
</dbReference>
<name>A0AAY5K9J0_ESOLU</name>
<feature type="coiled-coil region" evidence="3">
    <location>
        <begin position="696"/>
        <end position="723"/>
    </location>
</feature>
<dbReference type="AlphaFoldDB" id="A0AAY5K9J0"/>
<feature type="region of interest" description="Disordered" evidence="4">
    <location>
        <begin position="846"/>
        <end position="1063"/>
    </location>
</feature>
<proteinExistence type="inferred from homology"/>
<dbReference type="KEGG" id="els:105020055"/>
<dbReference type="InterPro" id="IPR050792">
    <property type="entry name" value="ADP-ribosylglycohydrolase"/>
</dbReference>
<feature type="compositionally biased region" description="Polar residues" evidence="4">
    <location>
        <begin position="958"/>
        <end position="969"/>
    </location>
</feature>
<feature type="region of interest" description="Disordered" evidence="4">
    <location>
        <begin position="407"/>
        <end position="438"/>
    </location>
</feature>
<dbReference type="Proteomes" id="UP000265140">
    <property type="component" value="Chromosome 22"/>
</dbReference>
<dbReference type="CTD" id="113622"/>
<reference evidence="5" key="3">
    <citation type="submission" date="2025-09" db="UniProtKB">
        <authorList>
            <consortium name="Ensembl"/>
        </authorList>
    </citation>
    <scope>IDENTIFICATION</scope>
</reference>
<feature type="region of interest" description="Disordered" evidence="4">
    <location>
        <begin position="522"/>
        <end position="541"/>
    </location>
</feature>
<dbReference type="InterPro" id="IPR036705">
    <property type="entry name" value="Ribosyl_crysJ1_sf"/>
</dbReference>
<feature type="region of interest" description="Disordered" evidence="4">
    <location>
        <begin position="456"/>
        <end position="500"/>
    </location>
</feature>